<gene>
    <name evidence="2" type="ORF">AYO28_19640</name>
</gene>
<protein>
    <submittedName>
        <fullName evidence="2">Chromosome partitioning protein ParA</fullName>
    </submittedName>
</protein>
<feature type="compositionally biased region" description="Polar residues" evidence="1">
    <location>
        <begin position="1"/>
        <end position="18"/>
    </location>
</feature>
<sequence length="87" mass="9869">MSNSDLQHQLDTLRQQLEQDPPLSEEERLHLHELMQQIDAQIKLEAATQDNNLVDGVNLAVERFEVDHPGLTATLRNIVQSLQSMGI</sequence>
<dbReference type="Proteomes" id="UP000077752">
    <property type="component" value="Unassembled WGS sequence"/>
</dbReference>
<dbReference type="InterPro" id="IPR025516">
    <property type="entry name" value="DUF4404"/>
</dbReference>
<reference evidence="2 3" key="1">
    <citation type="submission" date="2016-03" db="EMBL/GenBank/DDBJ databases">
        <title>Draft Genome Assembly of Pseudomonas putida strain CBF10-2.</title>
        <authorList>
            <person name="Iyer R.S."/>
            <person name="Damania A."/>
        </authorList>
    </citation>
    <scope>NUCLEOTIDE SEQUENCE [LARGE SCALE GENOMIC DNA]</scope>
    <source>
        <strain evidence="2 3">CBF10-2</strain>
    </source>
</reference>
<dbReference type="RefSeq" id="WP_009394774.1">
    <property type="nucleotide sequence ID" value="NZ_LUCV01000021.1"/>
</dbReference>
<dbReference type="Pfam" id="PF14357">
    <property type="entry name" value="DUF4404"/>
    <property type="match status" value="1"/>
</dbReference>
<comment type="caution">
    <text evidence="2">The sequence shown here is derived from an EMBL/GenBank/DDBJ whole genome shotgun (WGS) entry which is preliminary data.</text>
</comment>
<accession>A0A177SPP0</accession>
<proteinExistence type="predicted"/>
<name>A0A177SPP0_PSEPU</name>
<dbReference type="AlphaFoldDB" id="A0A177SPP0"/>
<evidence type="ECO:0000313" key="3">
    <source>
        <dbReference type="Proteomes" id="UP000077752"/>
    </source>
</evidence>
<feature type="region of interest" description="Disordered" evidence="1">
    <location>
        <begin position="1"/>
        <end position="24"/>
    </location>
</feature>
<evidence type="ECO:0000256" key="1">
    <source>
        <dbReference type="SAM" id="MobiDB-lite"/>
    </source>
</evidence>
<dbReference type="EMBL" id="LUCV01000021">
    <property type="protein sequence ID" value="OAI91903.1"/>
    <property type="molecule type" value="Genomic_DNA"/>
</dbReference>
<evidence type="ECO:0000313" key="2">
    <source>
        <dbReference type="EMBL" id="OAI91903.1"/>
    </source>
</evidence>
<organism evidence="2 3">
    <name type="scientific">Pseudomonas putida</name>
    <name type="common">Arthrobacter siderocapsulatus</name>
    <dbReference type="NCBI Taxonomy" id="303"/>
    <lineage>
        <taxon>Bacteria</taxon>
        <taxon>Pseudomonadati</taxon>
        <taxon>Pseudomonadota</taxon>
        <taxon>Gammaproteobacteria</taxon>
        <taxon>Pseudomonadales</taxon>
        <taxon>Pseudomonadaceae</taxon>
        <taxon>Pseudomonas</taxon>
    </lineage>
</organism>